<evidence type="ECO:0000313" key="3">
    <source>
        <dbReference type="Proteomes" id="UP000887159"/>
    </source>
</evidence>
<feature type="region of interest" description="Disordered" evidence="1">
    <location>
        <begin position="1"/>
        <end position="20"/>
    </location>
</feature>
<comment type="caution">
    <text evidence="2">The sequence shown here is derived from an EMBL/GenBank/DDBJ whole genome shotgun (WGS) entry which is preliminary data.</text>
</comment>
<evidence type="ECO:0000313" key="2">
    <source>
        <dbReference type="EMBL" id="GFX86497.1"/>
    </source>
</evidence>
<reference evidence="2" key="1">
    <citation type="submission" date="2020-08" db="EMBL/GenBank/DDBJ databases">
        <title>Multicomponent nature underlies the extraordinary mechanical properties of spider dragline silk.</title>
        <authorList>
            <person name="Kono N."/>
            <person name="Nakamura H."/>
            <person name="Mori M."/>
            <person name="Yoshida Y."/>
            <person name="Ohtoshi R."/>
            <person name="Malay A.D."/>
            <person name="Moran D.A.P."/>
            <person name="Tomita M."/>
            <person name="Numata K."/>
            <person name="Arakawa K."/>
        </authorList>
    </citation>
    <scope>NUCLEOTIDE SEQUENCE</scope>
</reference>
<gene>
    <name evidence="2" type="ORF">TNCV_3727661</name>
</gene>
<sequence>MNETTQQEKTTRLSSRNETTQLANRNETIQFVSRDETTPIIEPITSKRDIIEIVFNQPKDRLGLTLRFIKIPSNANQIVLKFLML</sequence>
<dbReference type="Proteomes" id="UP000887159">
    <property type="component" value="Unassembled WGS sequence"/>
</dbReference>
<keyword evidence="3" id="KW-1185">Reference proteome</keyword>
<dbReference type="AlphaFoldDB" id="A0A8X6R625"/>
<protein>
    <submittedName>
        <fullName evidence="2">Uncharacterized protein</fullName>
    </submittedName>
</protein>
<proteinExistence type="predicted"/>
<accession>A0A8X6R625</accession>
<organism evidence="2 3">
    <name type="scientific">Trichonephila clavipes</name>
    <name type="common">Golden silk orbweaver</name>
    <name type="synonym">Nephila clavipes</name>
    <dbReference type="NCBI Taxonomy" id="2585209"/>
    <lineage>
        <taxon>Eukaryota</taxon>
        <taxon>Metazoa</taxon>
        <taxon>Ecdysozoa</taxon>
        <taxon>Arthropoda</taxon>
        <taxon>Chelicerata</taxon>
        <taxon>Arachnida</taxon>
        <taxon>Araneae</taxon>
        <taxon>Araneomorphae</taxon>
        <taxon>Entelegynae</taxon>
        <taxon>Araneoidea</taxon>
        <taxon>Nephilidae</taxon>
        <taxon>Trichonephila</taxon>
    </lineage>
</organism>
<name>A0A8X6R625_TRICX</name>
<dbReference type="EMBL" id="BMAU01021010">
    <property type="protein sequence ID" value="GFX86497.1"/>
    <property type="molecule type" value="Genomic_DNA"/>
</dbReference>
<evidence type="ECO:0000256" key="1">
    <source>
        <dbReference type="SAM" id="MobiDB-lite"/>
    </source>
</evidence>